<dbReference type="Gene3D" id="1.10.10.10">
    <property type="entry name" value="Winged helix-like DNA-binding domain superfamily/Winged helix DNA-binding domain"/>
    <property type="match status" value="1"/>
</dbReference>
<dbReference type="Pfam" id="PF00196">
    <property type="entry name" value="GerE"/>
    <property type="match status" value="1"/>
</dbReference>
<feature type="domain" description="HTH luxR-type" evidence="4">
    <location>
        <begin position="191"/>
        <end position="256"/>
    </location>
</feature>
<dbReference type="PRINTS" id="PR00038">
    <property type="entry name" value="HTHLUXR"/>
</dbReference>
<dbReference type="Proteomes" id="UP000515369">
    <property type="component" value="Chromosome"/>
</dbReference>
<proteinExistence type="predicted"/>
<dbReference type="InterPro" id="IPR036388">
    <property type="entry name" value="WH-like_DNA-bd_sf"/>
</dbReference>
<evidence type="ECO:0000256" key="2">
    <source>
        <dbReference type="ARBA" id="ARBA00023125"/>
    </source>
</evidence>
<dbReference type="CDD" id="cd06170">
    <property type="entry name" value="LuxR_C_like"/>
    <property type="match status" value="1"/>
</dbReference>
<keyword evidence="2" id="KW-0238">DNA-binding</keyword>
<dbReference type="GO" id="GO:0003677">
    <property type="term" value="F:DNA binding"/>
    <property type="evidence" value="ECO:0007669"/>
    <property type="project" value="UniProtKB-KW"/>
</dbReference>
<dbReference type="PANTHER" id="PTHR44688:SF16">
    <property type="entry name" value="DNA-BINDING TRANSCRIPTIONAL ACTIVATOR DEVR_DOSR"/>
    <property type="match status" value="1"/>
</dbReference>
<evidence type="ECO:0000313" key="5">
    <source>
        <dbReference type="EMBL" id="QMW00413.1"/>
    </source>
</evidence>
<accession>A0A7G5GNH1</accession>
<dbReference type="SUPFAM" id="SSF46894">
    <property type="entry name" value="C-terminal effector domain of the bipartite response regulators"/>
    <property type="match status" value="1"/>
</dbReference>
<keyword evidence="1" id="KW-0805">Transcription regulation</keyword>
<dbReference type="RefSeq" id="WP_182457530.1">
    <property type="nucleotide sequence ID" value="NZ_CP059732.1"/>
</dbReference>
<dbReference type="EMBL" id="CP059732">
    <property type="protein sequence ID" value="QMW00413.1"/>
    <property type="molecule type" value="Genomic_DNA"/>
</dbReference>
<protein>
    <recommendedName>
        <fullName evidence="4">HTH luxR-type domain-containing protein</fullName>
    </recommendedName>
</protein>
<evidence type="ECO:0000256" key="1">
    <source>
        <dbReference type="ARBA" id="ARBA00023015"/>
    </source>
</evidence>
<dbReference type="KEGG" id="sfol:H3H32_20635"/>
<dbReference type="SMART" id="SM00421">
    <property type="entry name" value="HTH_LUXR"/>
    <property type="match status" value="1"/>
</dbReference>
<dbReference type="GO" id="GO:0006355">
    <property type="term" value="P:regulation of DNA-templated transcription"/>
    <property type="evidence" value="ECO:0007669"/>
    <property type="project" value="InterPro"/>
</dbReference>
<evidence type="ECO:0000259" key="4">
    <source>
        <dbReference type="PROSITE" id="PS50043"/>
    </source>
</evidence>
<dbReference type="PROSITE" id="PS50043">
    <property type="entry name" value="HTH_LUXR_2"/>
    <property type="match status" value="1"/>
</dbReference>
<keyword evidence="6" id="KW-1185">Reference proteome</keyword>
<sequence>MSTYDYSFSLIRKIWRSDLLEPNIAEIEELIQVNPLLHETLLLQGTALAILDISTFQYVGMWGDLENLVGWSKEELFEGGAAFYMSKFLPADQAGFTIISQLINDYVRRFSPAELPSLRTIYDYRIMRKDGQQVRIGQESVILKADSEGRMLYSLALASDISHLNKEGTQHLCFLNGSERQLYAIDTTTDQYRQIDVLSRREMQIAQLLSQNLTSEQIAEQLFISTHTVNTHRQKMIRKMGLGNTTDLLNFLKIYRLI</sequence>
<dbReference type="AlphaFoldDB" id="A0A7G5GNH1"/>
<evidence type="ECO:0000313" key="6">
    <source>
        <dbReference type="Proteomes" id="UP000515369"/>
    </source>
</evidence>
<evidence type="ECO:0000256" key="3">
    <source>
        <dbReference type="ARBA" id="ARBA00023163"/>
    </source>
</evidence>
<dbReference type="InterPro" id="IPR000792">
    <property type="entry name" value="Tscrpt_reg_LuxR_C"/>
</dbReference>
<dbReference type="Gene3D" id="3.30.450.20">
    <property type="entry name" value="PAS domain"/>
    <property type="match status" value="1"/>
</dbReference>
<dbReference type="InterPro" id="IPR016032">
    <property type="entry name" value="Sig_transdc_resp-reg_C-effctor"/>
</dbReference>
<dbReference type="PANTHER" id="PTHR44688">
    <property type="entry name" value="DNA-BINDING TRANSCRIPTIONAL ACTIVATOR DEVR_DOSR"/>
    <property type="match status" value="1"/>
</dbReference>
<organism evidence="5 6">
    <name type="scientific">Spirosoma foliorum</name>
    <dbReference type="NCBI Taxonomy" id="2710596"/>
    <lineage>
        <taxon>Bacteria</taxon>
        <taxon>Pseudomonadati</taxon>
        <taxon>Bacteroidota</taxon>
        <taxon>Cytophagia</taxon>
        <taxon>Cytophagales</taxon>
        <taxon>Cytophagaceae</taxon>
        <taxon>Spirosoma</taxon>
    </lineage>
</organism>
<gene>
    <name evidence="5" type="ORF">H3H32_20635</name>
</gene>
<keyword evidence="3" id="KW-0804">Transcription</keyword>
<reference evidence="5 6" key="1">
    <citation type="submission" date="2020-07" db="EMBL/GenBank/DDBJ databases">
        <title>Spirosoma foliorum sp. nov., isolated from the leaves on the Nejang mountain Korea, Republic of.</title>
        <authorList>
            <person name="Ho H."/>
            <person name="Lee Y.-J."/>
            <person name="Nurcahyanto D.-A."/>
            <person name="Kim S.-G."/>
        </authorList>
    </citation>
    <scope>NUCLEOTIDE SEQUENCE [LARGE SCALE GENOMIC DNA]</scope>
    <source>
        <strain evidence="5 6">PL0136</strain>
    </source>
</reference>
<name>A0A7G5GNH1_9BACT</name>